<dbReference type="InterPro" id="IPR005224">
    <property type="entry name" value="SfsA"/>
</dbReference>
<evidence type="ECO:0000313" key="6">
    <source>
        <dbReference type="Proteomes" id="UP000182660"/>
    </source>
</evidence>
<dbReference type="FunFam" id="2.40.50.580:FF:000001">
    <property type="entry name" value="Sugar fermentation stimulation protein A"/>
    <property type="match status" value="1"/>
</dbReference>
<dbReference type="HAMAP" id="MF_00095">
    <property type="entry name" value="SfsA"/>
    <property type="match status" value="1"/>
</dbReference>
<dbReference type="GO" id="GO:0003677">
    <property type="term" value="F:DNA binding"/>
    <property type="evidence" value="ECO:0007669"/>
    <property type="project" value="InterPro"/>
</dbReference>
<dbReference type="Pfam" id="PF03749">
    <property type="entry name" value="SfsA"/>
    <property type="match status" value="1"/>
</dbReference>
<feature type="domain" description="Sugar fermentation stimulation protein C-terminal" evidence="2">
    <location>
        <begin position="84"/>
        <end position="222"/>
    </location>
</feature>
<reference evidence="5 7" key="2">
    <citation type="submission" date="2016-11" db="EMBL/GenBank/DDBJ databases">
        <authorList>
            <person name="Jaros S."/>
            <person name="Januszkiewicz K."/>
            <person name="Wedrychowicz H."/>
        </authorList>
    </citation>
    <scope>NUCLEOTIDE SEQUENCE [LARGE SCALE GENOMIC DNA]</scope>
    <source>
        <strain evidence="5">NVI 5450</strain>
    </source>
</reference>
<dbReference type="Gene3D" id="3.40.1350.60">
    <property type="match status" value="1"/>
</dbReference>
<organism evidence="5 7">
    <name type="scientific">Moritella viscosa</name>
    <dbReference type="NCBI Taxonomy" id="80854"/>
    <lineage>
        <taxon>Bacteria</taxon>
        <taxon>Pseudomonadati</taxon>
        <taxon>Pseudomonadota</taxon>
        <taxon>Gammaproteobacteria</taxon>
        <taxon>Alteromonadales</taxon>
        <taxon>Moritellaceae</taxon>
        <taxon>Moritella</taxon>
    </lineage>
</organism>
<comment type="similarity">
    <text evidence="1">Belongs to the SfsA family.</text>
</comment>
<dbReference type="Pfam" id="PF17746">
    <property type="entry name" value="SfsA_N"/>
    <property type="match status" value="1"/>
</dbReference>
<dbReference type="PANTHER" id="PTHR30545:SF2">
    <property type="entry name" value="SUGAR FERMENTATION STIMULATION PROTEIN A"/>
    <property type="match status" value="1"/>
</dbReference>
<dbReference type="RefSeq" id="WP_045111591.1">
    <property type="nucleotide sequence ID" value="NZ_CAWQZC010000113.1"/>
</dbReference>
<dbReference type="FunFam" id="3.40.1350.60:FF:000001">
    <property type="entry name" value="Sugar fermentation stimulation protein A"/>
    <property type="match status" value="1"/>
</dbReference>
<dbReference type="InterPro" id="IPR041465">
    <property type="entry name" value="SfsA_N"/>
</dbReference>
<protein>
    <recommendedName>
        <fullName evidence="1">Sugar fermentation stimulation protein homolog</fullName>
    </recommendedName>
</protein>
<sequence length="235" mass="26205">MHYPTPLQSATLIKRYKRFLADVILENGEEVTIHCANTGAMTGCGDPGDIIWFSTSDNPKRKYSRSWELTEKANGDLICINTARANQLAKEAIQSAAISQLIGYDSLTTEVKYGNENSRIDILLDDTKHGKCYIEVKSASLLENGCGYFPDTVSVRGQKHLRELMAVKKNGHRAVLLFVIQHTGIKALKPAKHLDKDYSDLVKQAIEQGVEVFAYASTIEKHEITLVEQISFNCD</sequence>
<dbReference type="STRING" id="80854.MVIS_3586"/>
<proteinExistence type="inferred from homology"/>
<dbReference type="Gene3D" id="2.40.50.580">
    <property type="match status" value="1"/>
</dbReference>
<dbReference type="PATRIC" id="fig|80854.5.peg.3796"/>
<dbReference type="PANTHER" id="PTHR30545">
    <property type="entry name" value="SUGAR FERMENTATION STIMULATION PROTEIN A"/>
    <property type="match status" value="1"/>
</dbReference>
<evidence type="ECO:0000313" key="7">
    <source>
        <dbReference type="Proteomes" id="UP000183794"/>
    </source>
</evidence>
<accession>A0A090IGX7</accession>
<evidence type="ECO:0000259" key="2">
    <source>
        <dbReference type="Pfam" id="PF03749"/>
    </source>
</evidence>
<name>A0A090IGX7_9GAMM</name>
<dbReference type="Proteomes" id="UP000182660">
    <property type="component" value="Unassembled WGS sequence"/>
</dbReference>
<dbReference type="EMBL" id="FPLJ01000041">
    <property type="protein sequence ID" value="SGY89228.1"/>
    <property type="molecule type" value="Genomic_DNA"/>
</dbReference>
<dbReference type="Proteomes" id="UP000183794">
    <property type="component" value="Unassembled WGS sequence"/>
</dbReference>
<dbReference type="OrthoDB" id="9802365at2"/>
<reference evidence="4 6" key="1">
    <citation type="submission" date="2016-11" db="EMBL/GenBank/DDBJ databases">
        <authorList>
            <person name="Klemetsen T."/>
        </authorList>
    </citation>
    <scope>NUCLEOTIDE SEQUENCE [LARGE SCALE GENOMIC DNA]</scope>
    <source>
        <strain evidence="4">MT 2528</strain>
    </source>
</reference>
<evidence type="ECO:0000256" key="1">
    <source>
        <dbReference type="HAMAP-Rule" id="MF_00095"/>
    </source>
</evidence>
<dbReference type="GeneID" id="61295591"/>
<feature type="domain" description="SfsA N-terminal OB" evidence="3">
    <location>
        <begin position="13"/>
        <end position="80"/>
    </location>
</feature>
<keyword evidence="6" id="KW-1185">Reference proteome</keyword>
<dbReference type="AlphaFoldDB" id="A0A090IGX7"/>
<evidence type="ECO:0000313" key="5">
    <source>
        <dbReference type="EMBL" id="SGY97032.1"/>
    </source>
</evidence>
<evidence type="ECO:0000313" key="4">
    <source>
        <dbReference type="EMBL" id="SGY89228.1"/>
    </source>
</evidence>
<gene>
    <name evidence="1" type="primary">sfsA</name>
    <name evidence="4" type="ORF">MT2528_1684</name>
    <name evidence="5" type="ORF">NVI5450_1909</name>
</gene>
<evidence type="ECO:0000259" key="3">
    <source>
        <dbReference type="Pfam" id="PF17746"/>
    </source>
</evidence>
<dbReference type="InterPro" id="IPR040452">
    <property type="entry name" value="SfsA_C"/>
</dbReference>
<dbReference type="HOGENOM" id="CLU_052299_2_0_6"/>
<dbReference type="NCBIfam" id="TIGR00230">
    <property type="entry name" value="sfsA"/>
    <property type="match status" value="1"/>
</dbReference>
<dbReference type="EMBL" id="FPLD01000052">
    <property type="protein sequence ID" value="SGY97032.1"/>
    <property type="molecule type" value="Genomic_DNA"/>
</dbReference>
<dbReference type="KEGG" id="mvs:MVIS_3586"/>
<dbReference type="CDD" id="cd22359">
    <property type="entry name" value="SfsA-like_bacterial"/>
    <property type="match status" value="1"/>
</dbReference>